<feature type="domain" description="DNA polymerase alpha subunit B OB" evidence="9">
    <location>
        <begin position="182"/>
        <end position="298"/>
    </location>
</feature>
<feature type="compositionally biased region" description="Polar residues" evidence="7">
    <location>
        <begin position="86"/>
        <end position="121"/>
    </location>
</feature>
<keyword evidence="5 6" id="KW-0539">Nucleus</keyword>
<evidence type="ECO:0000256" key="5">
    <source>
        <dbReference type="ARBA" id="ARBA00023242"/>
    </source>
</evidence>
<evidence type="ECO:0000313" key="10">
    <source>
        <dbReference type="EMBL" id="TIA89229.1"/>
    </source>
</evidence>
<dbReference type="OrthoDB" id="336885at2759"/>
<name>A0A4T0FLN3_9BASI</name>
<gene>
    <name evidence="10" type="ORF">E3P99_02189</name>
</gene>
<evidence type="ECO:0000256" key="1">
    <source>
        <dbReference type="ARBA" id="ARBA00004123"/>
    </source>
</evidence>
<dbReference type="PIRSF" id="PIRSF018300">
    <property type="entry name" value="DNA_pol_alph_2"/>
    <property type="match status" value="1"/>
</dbReference>
<dbReference type="Proteomes" id="UP000310189">
    <property type="component" value="Unassembled WGS sequence"/>
</dbReference>
<sequence length="624" mass="69330">MASKAISKLFNSSDETLNHELLAASKMHHLPPEELFYKWESYTFNNPSDKLLSIGSLRNFKLQLQSEATQNTPAKKTGLNLKKRINQPNQSTPLRVLQSPNTPSSYTPTNDSTPKPTQSSQLTQYSFAARKNPGLVVNTVNGHLNVAPGNSAFDSRVELNSTMPIANFKYRYMFEKLSERSAVLDDRIDYFANRVKELYKGEANFDIGDPSTVNMSQRICIGRICKETDTTKLDDDSVILETSKSLGSGARVPIRFSDNCRVRGVPKGSGGIRLFPGRIIGVLGINRGAGYFGVEEVFTMPPLSPVRSPASKMLGQQHSPERLASAPMSVMVATGPYTLKDDLNFEPFDALMTQVEKRKPDVIVLLGPFIDMEHPLIKKGDIDLLPEDLFKMRIGNRLTRAFEVAKGCTAIIVPSVNDLITPHVAFPQFALPRNNMGLPAKERCKCISNPTSFYINEVLFGVSNIDNVMHMRGQEFFKNLIAADEEQDAQPVALKDNMGGLCRDIIDQQIYYPLFPPPKEYSSNLNLDVSHLELASFPTGLTGKEVAAKVIPDILIVPSVLKHFIKKVDQTICINPFMAAKGRNAGTFAHLSIHPMSKQDLMAQEGNFIQHNLSERCRVDIINI</sequence>
<dbReference type="Pfam" id="PF22062">
    <property type="entry name" value="OB_DPOA2"/>
    <property type="match status" value="1"/>
</dbReference>
<dbReference type="Gene3D" id="3.60.21.60">
    <property type="match status" value="2"/>
</dbReference>
<dbReference type="PANTHER" id="PTHR23061:SF12">
    <property type="entry name" value="DNA POLYMERASE ALPHA SUBUNIT B"/>
    <property type="match status" value="1"/>
</dbReference>
<proteinExistence type="inferred from homology"/>
<evidence type="ECO:0000259" key="8">
    <source>
        <dbReference type="Pfam" id="PF04042"/>
    </source>
</evidence>
<organism evidence="10 11">
    <name type="scientific">Wallemia hederae</name>
    <dbReference type="NCBI Taxonomy" id="1540922"/>
    <lineage>
        <taxon>Eukaryota</taxon>
        <taxon>Fungi</taxon>
        <taxon>Dikarya</taxon>
        <taxon>Basidiomycota</taxon>
        <taxon>Wallemiomycotina</taxon>
        <taxon>Wallemiomycetes</taxon>
        <taxon>Wallemiales</taxon>
        <taxon>Wallemiaceae</taxon>
        <taxon>Wallemia</taxon>
    </lineage>
</organism>
<evidence type="ECO:0000256" key="7">
    <source>
        <dbReference type="SAM" id="MobiDB-lite"/>
    </source>
</evidence>
<protein>
    <recommendedName>
        <fullName evidence="3 6">DNA polymerase alpha subunit B</fullName>
    </recommendedName>
</protein>
<dbReference type="InterPro" id="IPR016722">
    <property type="entry name" value="DNA_pol_alpha_bsu"/>
</dbReference>
<reference evidence="10 11" key="1">
    <citation type="submission" date="2019-03" db="EMBL/GenBank/DDBJ databases">
        <title>Sequencing 23 genomes of Wallemia ichthyophaga.</title>
        <authorList>
            <person name="Gostincar C."/>
        </authorList>
    </citation>
    <scope>NUCLEOTIDE SEQUENCE [LARGE SCALE GENOMIC DNA]</scope>
    <source>
        <strain evidence="10 11">EXF-5753</strain>
    </source>
</reference>
<evidence type="ECO:0000313" key="11">
    <source>
        <dbReference type="Proteomes" id="UP000310189"/>
    </source>
</evidence>
<comment type="similarity">
    <text evidence="2 6">Belongs to the DNA polymerase alpha subunit B family.</text>
</comment>
<dbReference type="InterPro" id="IPR054300">
    <property type="entry name" value="OB_DPOA2"/>
</dbReference>
<dbReference type="PANTHER" id="PTHR23061">
    <property type="entry name" value="DNA POLYMERASE 2 ALPHA 70 KDA SUBUNIT"/>
    <property type="match status" value="1"/>
</dbReference>
<comment type="caution">
    <text evidence="10">The sequence shown here is derived from an EMBL/GenBank/DDBJ whole genome shotgun (WGS) entry which is preliminary data.</text>
</comment>
<dbReference type="GO" id="GO:0006270">
    <property type="term" value="P:DNA replication initiation"/>
    <property type="evidence" value="ECO:0007669"/>
    <property type="project" value="TreeGrafter"/>
</dbReference>
<evidence type="ECO:0000256" key="6">
    <source>
        <dbReference type="PIRNR" id="PIRNR018300"/>
    </source>
</evidence>
<comment type="function">
    <text evidence="6">Accessory subunit of the DNA polymerase alpha complex (also known as the alpha DNA polymerase-primase complex) which plays an essential role in the initiation of DNA synthesis.</text>
</comment>
<evidence type="ECO:0000256" key="3">
    <source>
        <dbReference type="ARBA" id="ARBA00018596"/>
    </source>
</evidence>
<dbReference type="EMBL" id="SPNW01000029">
    <property type="protein sequence ID" value="TIA89229.1"/>
    <property type="molecule type" value="Genomic_DNA"/>
</dbReference>
<comment type="subcellular location">
    <subcellularLocation>
        <location evidence="1 6">Nucleus</location>
    </subcellularLocation>
</comment>
<dbReference type="AlphaFoldDB" id="A0A4T0FLN3"/>
<feature type="domain" description="DNA polymerase alpha/delta/epsilon subunit B" evidence="8">
    <location>
        <begin position="330"/>
        <end position="566"/>
    </location>
</feature>
<dbReference type="GO" id="GO:0005658">
    <property type="term" value="C:alpha DNA polymerase:primase complex"/>
    <property type="evidence" value="ECO:0007669"/>
    <property type="project" value="TreeGrafter"/>
</dbReference>
<evidence type="ECO:0000256" key="2">
    <source>
        <dbReference type="ARBA" id="ARBA00007299"/>
    </source>
</evidence>
<dbReference type="InterPro" id="IPR007185">
    <property type="entry name" value="DNA_pol_a/d/e_bsu"/>
</dbReference>
<keyword evidence="4 6" id="KW-0235">DNA replication</keyword>
<accession>A0A4T0FLN3</accession>
<dbReference type="GO" id="GO:0003677">
    <property type="term" value="F:DNA binding"/>
    <property type="evidence" value="ECO:0007669"/>
    <property type="project" value="InterPro"/>
</dbReference>
<feature type="region of interest" description="Disordered" evidence="7">
    <location>
        <begin position="68"/>
        <end position="121"/>
    </location>
</feature>
<keyword evidence="11" id="KW-1185">Reference proteome</keyword>
<evidence type="ECO:0000259" key="9">
    <source>
        <dbReference type="Pfam" id="PF22062"/>
    </source>
</evidence>
<evidence type="ECO:0000256" key="4">
    <source>
        <dbReference type="ARBA" id="ARBA00022705"/>
    </source>
</evidence>
<dbReference type="Pfam" id="PF04042">
    <property type="entry name" value="DNA_pol_E_B"/>
    <property type="match status" value="1"/>
</dbReference>